<gene>
    <name evidence="2" type="ORF">C8D78_3351</name>
</gene>
<reference evidence="2 3" key="1">
    <citation type="submission" date="2018-10" db="EMBL/GenBank/DDBJ databases">
        <title>Genomic Encyclopedia of Type Strains, Phase IV (KMG-IV): sequencing the most valuable type-strain genomes for metagenomic binning, comparative biology and taxonomic classification.</title>
        <authorList>
            <person name="Goeker M."/>
        </authorList>
    </citation>
    <scope>NUCLEOTIDE SEQUENCE [LARGE SCALE GENOMIC DNA]</scope>
    <source>
        <strain evidence="2 3">DSM 25586</strain>
    </source>
</reference>
<dbReference type="Proteomes" id="UP000276055">
    <property type="component" value="Unassembled WGS sequence"/>
</dbReference>
<feature type="region of interest" description="Disordered" evidence="1">
    <location>
        <begin position="88"/>
        <end position="121"/>
    </location>
</feature>
<comment type="caution">
    <text evidence="2">The sequence shown here is derived from an EMBL/GenBank/DDBJ whole genome shotgun (WGS) entry which is preliminary data.</text>
</comment>
<dbReference type="Pfam" id="PF10009">
    <property type="entry name" value="DUF2252"/>
    <property type="match status" value="1"/>
</dbReference>
<dbReference type="PANTHER" id="PTHR39441">
    <property type="entry name" value="DUF2252 DOMAIN-CONTAINING PROTEIN"/>
    <property type="match status" value="1"/>
</dbReference>
<evidence type="ECO:0000313" key="3">
    <source>
        <dbReference type="Proteomes" id="UP000276055"/>
    </source>
</evidence>
<dbReference type="PANTHER" id="PTHR39441:SF1">
    <property type="entry name" value="DUF2252 DOMAIN-CONTAINING PROTEIN"/>
    <property type="match status" value="1"/>
</dbReference>
<dbReference type="InterPro" id="IPR018721">
    <property type="entry name" value="DUF2252"/>
</dbReference>
<organism evidence="2 3">
    <name type="scientific">Arthrobacter oryzae</name>
    <dbReference type="NCBI Taxonomy" id="409290"/>
    <lineage>
        <taxon>Bacteria</taxon>
        <taxon>Bacillati</taxon>
        <taxon>Actinomycetota</taxon>
        <taxon>Actinomycetes</taxon>
        <taxon>Micrococcales</taxon>
        <taxon>Micrococcaceae</taxon>
        <taxon>Arthrobacter</taxon>
    </lineage>
</organism>
<name>A0A495EAX3_9MICC</name>
<proteinExistence type="predicted"/>
<dbReference type="AlphaFoldDB" id="A0A495EAX3"/>
<feature type="compositionally biased region" description="Basic and acidic residues" evidence="1">
    <location>
        <begin position="107"/>
        <end position="121"/>
    </location>
</feature>
<evidence type="ECO:0000256" key="1">
    <source>
        <dbReference type="SAM" id="MobiDB-lite"/>
    </source>
</evidence>
<dbReference type="EMBL" id="RBIR01000009">
    <property type="protein sequence ID" value="RKR13693.1"/>
    <property type="molecule type" value="Genomic_DNA"/>
</dbReference>
<evidence type="ECO:0000313" key="2">
    <source>
        <dbReference type="EMBL" id="RKR13693.1"/>
    </source>
</evidence>
<sequence>MRSLSAGRSGDNTGRYVYFRQDYSLPPGSRRASGAVPPLYAFNKGWLIATSLWVVAEAGAGVHNDLMPAESYSAPAREELQLSRADAYARGRQLRRTTPRSALAERSTAHRDPVAHIREQNEDRNQELVPLRMERMLENPFAFYRGTAGLMAMDLARDSHSGIVVAACGDAHISNFGFYASPERKLVFDLNDFDEAGAAPWDWDLKRLVTSVVVGGMHAEYTEREVRKAAQGTVGAYRSALTTMLERNPYERYYMHSNIKFARSLLSSDAQKVLHHAIRTARKRTNQRAVRRTTQMDHDGRLRFVERPPAMTTAPVRNTDVVPRLFAEYRRTVSLDVGTVLAQYTPTDLARRVVGVGSVGTRCFLQLLQSPDGDALLLQVKEAGQSVLQRYGGIPQPSSSAQDVAAHGQGTRVVQLQRVLQAVSDPFLGHLQNDGRDYYVRQFHDMKGSIDLAGLDFVPFFDYVRTCALLLARAHAQSPAAGQILGYLGKSEAATEAVVDWSFSYARQSLLDYEALRAAH</sequence>
<accession>A0A495EAX3</accession>
<protein>
    <submittedName>
        <fullName evidence="2">Uncharacterized protein (DUF2252 family)</fullName>
    </submittedName>
</protein>